<sequence precursor="true">MKISTLKKRFKLTALQLTALFILPLFVFALVVKVQEKQESKSSSNEIVSTQDSQQKNYMIQNVSKPIIHDSKNIATSDSAR</sequence>
<dbReference type="RefSeq" id="WP_014798876.1">
    <property type="nucleotide sequence ID" value="NC_018018.1"/>
</dbReference>
<gene>
    <name evidence="1" type="ordered locus">Fleli_3105</name>
</gene>
<dbReference type="Proteomes" id="UP000006054">
    <property type="component" value="Chromosome"/>
</dbReference>
<dbReference type="HOGENOM" id="CLU_2568846_0_0_10"/>
<organism evidence="1 2">
    <name type="scientific">Bernardetia litoralis (strain ATCC 23117 / DSM 6794 / NBRC 15988 / NCIMB 1366 / Fx l1 / Sio-4)</name>
    <name type="common">Flexibacter litoralis</name>
    <dbReference type="NCBI Taxonomy" id="880071"/>
    <lineage>
        <taxon>Bacteria</taxon>
        <taxon>Pseudomonadati</taxon>
        <taxon>Bacteroidota</taxon>
        <taxon>Cytophagia</taxon>
        <taxon>Cytophagales</taxon>
        <taxon>Bernardetiaceae</taxon>
        <taxon>Bernardetia</taxon>
    </lineage>
</organism>
<evidence type="ECO:0000313" key="2">
    <source>
        <dbReference type="Proteomes" id="UP000006054"/>
    </source>
</evidence>
<protein>
    <submittedName>
        <fullName evidence="1">Uncharacterized protein</fullName>
    </submittedName>
</protein>
<name>I4ANB0_BERLS</name>
<reference evidence="2" key="1">
    <citation type="submission" date="2012-06" db="EMBL/GenBank/DDBJ databases">
        <title>The complete genome of Flexibacter litoralis DSM 6794.</title>
        <authorList>
            <person name="Lucas S."/>
            <person name="Copeland A."/>
            <person name="Lapidus A."/>
            <person name="Glavina del Rio T."/>
            <person name="Dalin E."/>
            <person name="Tice H."/>
            <person name="Bruce D."/>
            <person name="Goodwin L."/>
            <person name="Pitluck S."/>
            <person name="Peters L."/>
            <person name="Ovchinnikova G."/>
            <person name="Lu M."/>
            <person name="Kyrpides N."/>
            <person name="Mavromatis K."/>
            <person name="Ivanova N."/>
            <person name="Brettin T."/>
            <person name="Detter J.C."/>
            <person name="Han C."/>
            <person name="Larimer F."/>
            <person name="Land M."/>
            <person name="Hauser L."/>
            <person name="Markowitz V."/>
            <person name="Cheng J.-F."/>
            <person name="Hugenholtz P."/>
            <person name="Woyke T."/>
            <person name="Wu D."/>
            <person name="Spring S."/>
            <person name="Lang E."/>
            <person name="Kopitz M."/>
            <person name="Brambilla E."/>
            <person name="Klenk H.-P."/>
            <person name="Eisen J.A."/>
        </authorList>
    </citation>
    <scope>NUCLEOTIDE SEQUENCE [LARGE SCALE GENOMIC DNA]</scope>
    <source>
        <strain evidence="2">ATCC 23117 / DSM 6794 / NBRC 15988 / NCIMB 1366 / Sio-4</strain>
    </source>
</reference>
<dbReference type="KEGG" id="fli:Fleli_3105"/>
<dbReference type="EMBL" id="CP003345">
    <property type="protein sequence ID" value="AFM05445.1"/>
    <property type="molecule type" value="Genomic_DNA"/>
</dbReference>
<keyword evidence="2" id="KW-1185">Reference proteome</keyword>
<proteinExistence type="predicted"/>
<dbReference type="AlphaFoldDB" id="I4ANB0"/>
<evidence type="ECO:0000313" key="1">
    <source>
        <dbReference type="EMBL" id="AFM05445.1"/>
    </source>
</evidence>
<accession>I4ANB0</accession>